<dbReference type="InterPro" id="IPR043128">
    <property type="entry name" value="Rev_trsase/Diguanyl_cyclase"/>
</dbReference>
<dbReference type="Gene3D" id="3.30.70.270">
    <property type="match status" value="1"/>
</dbReference>
<evidence type="ECO:0000259" key="2">
    <source>
        <dbReference type="PROSITE" id="PS50885"/>
    </source>
</evidence>
<name>A0ABY9S521_9ENTR</name>
<sequence length="492" mass="54732">MVDKELIHHDVVPPSNKGFNIQGKHHWYHSITGKVAVYLMLGVLIAYGVGSGAGFFEVNRISHEQWFKQAATNSQITSYIIRNIYTSVSVKSNSEGQVVAIESERPLWDDESMIQTGFNPADILTLVSTQTHNPTWLLFYDDKNGFIDTQSEQRITTTDDKTGHFALKEYYRGFATLNGKDYFVGSIPIVNLSGTTIGAVVTSIGERDALSATHNQLLTHTLLMLILILVATVVVVNWLVRKLFRPVPRLIQAVSLIADEKTDQVTPFQSQDDEIGELAKTIEKLRVAMVDRGYLQRMQEMAQKMEYMAHHDSLTQLPNRVAYRNSIDERLIKLRSEGNIFNLLLIDLDHFKPVNDTYGHIVGDELLIESAARLSAQLGEGDMAIRLGGDEFAILQQVNGDAISEAQALAEKVLAALNTPFICSGHTFAISSSIGISCAPQHGLTREDLFAHADLALYSSKSFGRNCFHFYTQGMAMTPSHDIPIIPNESHI</sequence>
<feature type="domain" description="GGDEF" evidence="3">
    <location>
        <begin position="339"/>
        <end position="473"/>
    </location>
</feature>
<keyword evidence="4" id="KW-0548">Nucleotidyltransferase</keyword>
<dbReference type="PANTHER" id="PTHR46663">
    <property type="entry name" value="DIGUANYLATE CYCLASE DGCT-RELATED"/>
    <property type="match status" value="1"/>
</dbReference>
<dbReference type="GO" id="GO:0052621">
    <property type="term" value="F:diguanylate cyclase activity"/>
    <property type="evidence" value="ECO:0007669"/>
    <property type="project" value="UniProtKB-EC"/>
</dbReference>
<dbReference type="SUPFAM" id="SSF158472">
    <property type="entry name" value="HAMP domain-like"/>
    <property type="match status" value="1"/>
</dbReference>
<dbReference type="InterPro" id="IPR000160">
    <property type="entry name" value="GGDEF_dom"/>
</dbReference>
<dbReference type="SUPFAM" id="SSF55073">
    <property type="entry name" value="Nucleotide cyclase"/>
    <property type="match status" value="1"/>
</dbReference>
<gene>
    <name evidence="4" type="ORF">RHD99_14045</name>
</gene>
<accession>A0ABY9S521</accession>
<protein>
    <submittedName>
        <fullName evidence="4">Diguanylate cyclase</fullName>
        <ecNumber evidence="4">2.7.7.65</ecNumber>
    </submittedName>
</protein>
<dbReference type="EC" id="2.7.7.65" evidence="4"/>
<dbReference type="Pfam" id="PF00990">
    <property type="entry name" value="GGDEF"/>
    <property type="match status" value="1"/>
</dbReference>
<keyword evidence="4" id="KW-0808">Transferase</keyword>
<dbReference type="CDD" id="cd01949">
    <property type="entry name" value="GGDEF"/>
    <property type="match status" value="1"/>
</dbReference>
<organism evidence="4 5">
    <name type="scientific">Buttiauxella selenatireducens</name>
    <dbReference type="NCBI Taxonomy" id="3073902"/>
    <lineage>
        <taxon>Bacteria</taxon>
        <taxon>Pseudomonadati</taxon>
        <taxon>Pseudomonadota</taxon>
        <taxon>Gammaproteobacteria</taxon>
        <taxon>Enterobacterales</taxon>
        <taxon>Enterobacteriaceae</taxon>
        <taxon>Buttiauxella</taxon>
    </lineage>
</organism>
<feature type="domain" description="HAMP" evidence="2">
    <location>
        <begin position="241"/>
        <end position="294"/>
    </location>
</feature>
<dbReference type="Proteomes" id="UP001246690">
    <property type="component" value="Chromosome"/>
</dbReference>
<keyword evidence="1" id="KW-0472">Membrane</keyword>
<dbReference type="RefSeq" id="WP_309874626.1">
    <property type="nucleotide sequence ID" value="NZ_CP133838.1"/>
</dbReference>
<dbReference type="InterPro" id="IPR052163">
    <property type="entry name" value="DGC-Regulatory_Protein"/>
</dbReference>
<evidence type="ECO:0000256" key="1">
    <source>
        <dbReference type="SAM" id="Phobius"/>
    </source>
</evidence>
<dbReference type="NCBIfam" id="TIGR00254">
    <property type="entry name" value="GGDEF"/>
    <property type="match status" value="1"/>
</dbReference>
<dbReference type="PROSITE" id="PS50887">
    <property type="entry name" value="GGDEF"/>
    <property type="match status" value="1"/>
</dbReference>
<proteinExistence type="predicted"/>
<dbReference type="Gene3D" id="6.10.340.10">
    <property type="match status" value="1"/>
</dbReference>
<feature type="transmembrane region" description="Helical" evidence="1">
    <location>
        <begin position="35"/>
        <end position="56"/>
    </location>
</feature>
<dbReference type="InterPro" id="IPR029787">
    <property type="entry name" value="Nucleotide_cyclase"/>
</dbReference>
<evidence type="ECO:0000313" key="4">
    <source>
        <dbReference type="EMBL" id="WMY72601.1"/>
    </source>
</evidence>
<keyword evidence="1" id="KW-0812">Transmembrane</keyword>
<keyword evidence="5" id="KW-1185">Reference proteome</keyword>
<feature type="transmembrane region" description="Helical" evidence="1">
    <location>
        <begin position="217"/>
        <end position="240"/>
    </location>
</feature>
<dbReference type="SMART" id="SM00267">
    <property type="entry name" value="GGDEF"/>
    <property type="match status" value="1"/>
</dbReference>
<keyword evidence="1" id="KW-1133">Transmembrane helix</keyword>
<dbReference type="PANTHER" id="PTHR46663:SF2">
    <property type="entry name" value="GGDEF DOMAIN-CONTAINING PROTEIN"/>
    <property type="match status" value="1"/>
</dbReference>
<dbReference type="InterPro" id="IPR003660">
    <property type="entry name" value="HAMP_dom"/>
</dbReference>
<dbReference type="PROSITE" id="PS50885">
    <property type="entry name" value="HAMP"/>
    <property type="match status" value="1"/>
</dbReference>
<evidence type="ECO:0000259" key="3">
    <source>
        <dbReference type="PROSITE" id="PS50887"/>
    </source>
</evidence>
<reference evidence="4 5" key="1">
    <citation type="submission" date="2023-09" db="EMBL/GenBank/DDBJ databases">
        <title>Buttiauxella selenatireducens sp. nov., isolated from the rhizosphere of Cardamine hupingshanesis.</title>
        <authorList>
            <person name="Zhang S."/>
            <person name="Xu Z."/>
            <person name="Wang H."/>
            <person name="Guo Y."/>
        </authorList>
    </citation>
    <scope>NUCLEOTIDE SEQUENCE [LARGE SCALE GENOMIC DNA]</scope>
    <source>
        <strain evidence="4 5">R73</strain>
    </source>
</reference>
<feature type="transmembrane region" description="Helical" evidence="1">
    <location>
        <begin position="182"/>
        <end position="205"/>
    </location>
</feature>
<dbReference type="CDD" id="cd06225">
    <property type="entry name" value="HAMP"/>
    <property type="match status" value="1"/>
</dbReference>
<evidence type="ECO:0000313" key="5">
    <source>
        <dbReference type="Proteomes" id="UP001246690"/>
    </source>
</evidence>
<dbReference type="EMBL" id="CP133838">
    <property type="protein sequence ID" value="WMY72601.1"/>
    <property type="molecule type" value="Genomic_DNA"/>
</dbReference>